<dbReference type="GO" id="GO:0031405">
    <property type="term" value="F:lipoic acid binding"/>
    <property type="evidence" value="ECO:0007669"/>
    <property type="project" value="TreeGrafter"/>
</dbReference>
<dbReference type="PANTHER" id="PTHR43178">
    <property type="entry name" value="DIHYDROLIPOAMIDE ACETYLTRANSFERASE COMPONENT OF PYRUVATE DEHYDROGENASE COMPLEX"/>
    <property type="match status" value="1"/>
</dbReference>
<evidence type="ECO:0000256" key="1">
    <source>
        <dbReference type="ARBA" id="ARBA00001938"/>
    </source>
</evidence>
<sequence>MNIFKLPDLGEGLTEVEIVEWLIKPNDDVELDQPMASVETAKAIVEIPCPVKGKIYKLYGEIGDIVHVGDPLVEFVSEKSGAPQAIEKKESADTGTVAGVIKVGTEVVNEKATTVGQSGGGIKATPAVRALARRMDVDLSIVTPSGPNDTITAADVQRVAKIFEDVGAMELLRGVRRTMAKTMTLANAEVVPVTIYDDVDINHWHGKEDITTHLIKAIIAGCETEPALNAWYDSHAIGRRVIKKIDLGIAVDTQDGLFVPVLRDVGNRSQEDLRAGLNQMKQATKDRNIPPQEMRGYTFTLSNFGTFGGRYANPIVVPPTVAILGAGKLRQAVLAVNGEVVIHWVIPLSLTFDHRAVTGGEATRFLAAVMTSLGS</sequence>
<dbReference type="Pfam" id="PF00364">
    <property type="entry name" value="Biotin_lipoyl"/>
    <property type="match status" value="1"/>
</dbReference>
<organism evidence="8">
    <name type="scientific">hydrothermal vent metagenome</name>
    <dbReference type="NCBI Taxonomy" id="652676"/>
    <lineage>
        <taxon>unclassified sequences</taxon>
        <taxon>metagenomes</taxon>
        <taxon>ecological metagenomes</taxon>
    </lineage>
</organism>
<dbReference type="SUPFAM" id="SSF52777">
    <property type="entry name" value="CoA-dependent acyltransferases"/>
    <property type="match status" value="1"/>
</dbReference>
<evidence type="ECO:0000256" key="4">
    <source>
        <dbReference type="ARBA" id="ARBA00022823"/>
    </source>
</evidence>
<evidence type="ECO:0000256" key="5">
    <source>
        <dbReference type="ARBA" id="ARBA00023315"/>
    </source>
</evidence>
<comment type="similarity">
    <text evidence="2">Belongs to the 2-oxoacid dehydrogenase family.</text>
</comment>
<dbReference type="AlphaFoldDB" id="A0A3B0YQM1"/>
<dbReference type="InterPro" id="IPR011053">
    <property type="entry name" value="Single_hybrid_motif"/>
</dbReference>
<comment type="cofactor">
    <cofactor evidence="1">
        <name>(R)-lipoate</name>
        <dbReference type="ChEBI" id="CHEBI:83088"/>
    </cofactor>
</comment>
<dbReference type="InterPro" id="IPR003016">
    <property type="entry name" value="2-oxoA_DH_lipoyl-BS"/>
</dbReference>
<reference evidence="8" key="1">
    <citation type="submission" date="2018-06" db="EMBL/GenBank/DDBJ databases">
        <authorList>
            <person name="Zhirakovskaya E."/>
        </authorList>
    </citation>
    <scope>NUCLEOTIDE SEQUENCE</scope>
</reference>
<keyword evidence="4" id="KW-0450">Lipoyl</keyword>
<feature type="domain" description="Lipoyl-binding" evidence="6">
    <location>
        <begin position="1"/>
        <end position="76"/>
    </location>
</feature>
<evidence type="ECO:0000256" key="3">
    <source>
        <dbReference type="ARBA" id="ARBA00022679"/>
    </source>
</evidence>
<dbReference type="Pfam" id="PF02817">
    <property type="entry name" value="E3_binding"/>
    <property type="match status" value="1"/>
</dbReference>
<dbReference type="Pfam" id="PF00198">
    <property type="entry name" value="2-oxoacid_dh"/>
    <property type="match status" value="1"/>
</dbReference>
<feature type="domain" description="Peripheral subunit-binding (PSBD)" evidence="7">
    <location>
        <begin position="123"/>
        <end position="160"/>
    </location>
</feature>
<dbReference type="GO" id="GO:0005737">
    <property type="term" value="C:cytoplasm"/>
    <property type="evidence" value="ECO:0007669"/>
    <property type="project" value="TreeGrafter"/>
</dbReference>
<evidence type="ECO:0000259" key="6">
    <source>
        <dbReference type="PROSITE" id="PS50968"/>
    </source>
</evidence>
<dbReference type="Gene3D" id="4.10.320.10">
    <property type="entry name" value="E3-binding domain"/>
    <property type="match status" value="1"/>
</dbReference>
<dbReference type="PROSITE" id="PS50968">
    <property type="entry name" value="BIOTINYL_LIPOYL"/>
    <property type="match status" value="1"/>
</dbReference>
<dbReference type="PANTHER" id="PTHR43178:SF12">
    <property type="entry name" value="DIHYDROLIPOAMIDE ACETYLTRANSFERASE COMPONENT OF PYRUVATE DEHYDROGENASE COMPLEX"/>
    <property type="match status" value="1"/>
</dbReference>
<evidence type="ECO:0000313" key="8">
    <source>
        <dbReference type="EMBL" id="VAW83168.1"/>
    </source>
</evidence>
<dbReference type="EC" id="2.3.1.168" evidence="8"/>
<dbReference type="InterPro" id="IPR023213">
    <property type="entry name" value="CAT-like_dom_sf"/>
</dbReference>
<dbReference type="InterPro" id="IPR001078">
    <property type="entry name" value="2-oxoacid_DH_actylTfrase"/>
</dbReference>
<dbReference type="InterPro" id="IPR000089">
    <property type="entry name" value="Biotin_lipoyl"/>
</dbReference>
<dbReference type="EMBL" id="UOFO01000002">
    <property type="protein sequence ID" value="VAW83168.1"/>
    <property type="molecule type" value="Genomic_DNA"/>
</dbReference>
<keyword evidence="3 8" id="KW-0808">Transferase</keyword>
<dbReference type="InterPro" id="IPR050743">
    <property type="entry name" value="2-oxoacid_DH_E2_comp"/>
</dbReference>
<dbReference type="PROSITE" id="PS00189">
    <property type="entry name" value="LIPOYL"/>
    <property type="match status" value="1"/>
</dbReference>
<name>A0A3B0YQM1_9ZZZZ</name>
<dbReference type="GO" id="GO:0043754">
    <property type="term" value="F:dihydrolipoamide branched chain acyltransferase activity"/>
    <property type="evidence" value="ECO:0007669"/>
    <property type="project" value="UniProtKB-EC"/>
</dbReference>
<protein>
    <submittedName>
        <fullName evidence="8">Dihydrolipoamide acyltransferase component of branched-chain alpha-keto acid dehydrogenase complex</fullName>
        <ecNumber evidence="8">2.3.1.168</ecNumber>
    </submittedName>
</protein>
<proteinExistence type="inferred from homology"/>
<dbReference type="PROSITE" id="PS51826">
    <property type="entry name" value="PSBD"/>
    <property type="match status" value="1"/>
</dbReference>
<dbReference type="SUPFAM" id="SSF47005">
    <property type="entry name" value="Peripheral subunit-binding domain of 2-oxo acid dehydrogenase complex"/>
    <property type="match status" value="1"/>
</dbReference>
<dbReference type="Gene3D" id="2.40.50.100">
    <property type="match status" value="1"/>
</dbReference>
<keyword evidence="5 8" id="KW-0012">Acyltransferase</keyword>
<dbReference type="Gene3D" id="3.30.559.10">
    <property type="entry name" value="Chloramphenicol acetyltransferase-like domain"/>
    <property type="match status" value="1"/>
</dbReference>
<evidence type="ECO:0000259" key="7">
    <source>
        <dbReference type="PROSITE" id="PS51826"/>
    </source>
</evidence>
<dbReference type="GO" id="GO:0016407">
    <property type="term" value="F:acetyltransferase activity"/>
    <property type="evidence" value="ECO:0007669"/>
    <property type="project" value="TreeGrafter"/>
</dbReference>
<accession>A0A3B0YQM1</accession>
<gene>
    <name evidence="8" type="ORF">MNBD_GAMMA16-459</name>
</gene>
<dbReference type="CDD" id="cd06849">
    <property type="entry name" value="lipoyl_domain"/>
    <property type="match status" value="1"/>
</dbReference>
<dbReference type="InterPro" id="IPR004167">
    <property type="entry name" value="PSBD"/>
</dbReference>
<dbReference type="InterPro" id="IPR036625">
    <property type="entry name" value="E3-bd_dom_sf"/>
</dbReference>
<evidence type="ECO:0000256" key="2">
    <source>
        <dbReference type="ARBA" id="ARBA00007317"/>
    </source>
</evidence>
<dbReference type="SUPFAM" id="SSF51230">
    <property type="entry name" value="Single hybrid motif"/>
    <property type="match status" value="1"/>
</dbReference>